<dbReference type="PANTHER" id="PTHR13052:SF2">
    <property type="entry name" value="NUCLEAR FACTOR KAPPA-B-BINDING PROTEIN"/>
    <property type="match status" value="1"/>
</dbReference>
<feature type="region of interest" description="Disordered" evidence="3">
    <location>
        <begin position="538"/>
        <end position="559"/>
    </location>
</feature>
<protein>
    <submittedName>
        <fullName evidence="5">Nuclear factor related to kappa-B-binding protein</fullName>
    </submittedName>
</protein>
<feature type="compositionally biased region" description="Polar residues" evidence="3">
    <location>
        <begin position="470"/>
        <end position="483"/>
    </location>
</feature>
<name>A0AAD7PZ27_QUISA</name>
<dbReference type="InterPro" id="IPR044867">
    <property type="entry name" value="DEUBAD_dom"/>
</dbReference>
<feature type="region of interest" description="Disordered" evidence="3">
    <location>
        <begin position="1"/>
        <end position="24"/>
    </location>
</feature>
<evidence type="ECO:0000313" key="6">
    <source>
        <dbReference type="Proteomes" id="UP001163823"/>
    </source>
</evidence>
<organism evidence="5 6">
    <name type="scientific">Quillaja saponaria</name>
    <name type="common">Soap bark tree</name>
    <dbReference type="NCBI Taxonomy" id="32244"/>
    <lineage>
        <taxon>Eukaryota</taxon>
        <taxon>Viridiplantae</taxon>
        <taxon>Streptophyta</taxon>
        <taxon>Embryophyta</taxon>
        <taxon>Tracheophyta</taxon>
        <taxon>Spermatophyta</taxon>
        <taxon>Magnoliopsida</taxon>
        <taxon>eudicotyledons</taxon>
        <taxon>Gunneridae</taxon>
        <taxon>Pentapetalae</taxon>
        <taxon>rosids</taxon>
        <taxon>fabids</taxon>
        <taxon>Fabales</taxon>
        <taxon>Quillajaceae</taxon>
        <taxon>Quillaja</taxon>
    </lineage>
</organism>
<evidence type="ECO:0000256" key="2">
    <source>
        <dbReference type="ARBA" id="ARBA00023242"/>
    </source>
</evidence>
<dbReference type="EMBL" id="JARAOO010000004">
    <property type="protein sequence ID" value="KAJ7971788.1"/>
    <property type="molecule type" value="Genomic_DNA"/>
</dbReference>
<accession>A0AAD7PZ27</accession>
<feature type="region of interest" description="Disordered" evidence="3">
    <location>
        <begin position="406"/>
        <end position="437"/>
    </location>
</feature>
<comment type="subcellular location">
    <subcellularLocation>
        <location evidence="1">Nucleus</location>
    </subcellularLocation>
</comment>
<reference evidence="5" key="1">
    <citation type="journal article" date="2023" name="Science">
        <title>Elucidation of the pathway for biosynthesis of saponin adjuvants from the soapbark tree.</title>
        <authorList>
            <person name="Reed J."/>
            <person name="Orme A."/>
            <person name="El-Demerdash A."/>
            <person name="Owen C."/>
            <person name="Martin L.B.B."/>
            <person name="Misra R.C."/>
            <person name="Kikuchi S."/>
            <person name="Rejzek M."/>
            <person name="Martin A.C."/>
            <person name="Harkess A."/>
            <person name="Leebens-Mack J."/>
            <person name="Louveau T."/>
            <person name="Stephenson M.J."/>
            <person name="Osbourn A."/>
        </authorList>
    </citation>
    <scope>NUCLEOTIDE SEQUENCE</scope>
    <source>
        <strain evidence="5">S10</strain>
    </source>
</reference>
<sequence>MAADQKRKRLNVSSTSREQHRVKRKNLGAIQNDLNIKSHISVEWDGNGKRVVAKSDQIGISWRDMKPYINTVSRDHNVLADVFAIPQEIFELDNLAEVLSFEVWQTHLSENERNLLIQFLPRFLEPHEVVQELLSGDNFHFGNSFCKWGTSLCSGDLHPDVILRLGKCLKSDKKSYYSDLHNYHNDMIGYLIKLKESWESCKDPEKEIVQKIKRLRNDEKRMPSHLNGSRFHDLEENVTATSESCSWAADEKACSSDNQISSVRKCEKLQRRMLQQGFVKINCKNLSIGSDDMLIVGGQPRKGDKLHKPNISDGAKYMSYIKISKKQHELVKIFVEEEQKKLCEHWLQLVSKDLPAAYANWRDRETQRRKMKNSLELEMKDKVKFLNEDEHITSFRSELQDMKDDGGIHVSNIGGYGESFSGSPQNQSSLESSSLGSRHELKKMSMNSEKNIVISESDDAPETKSECSRDLNTPDVTVNQGVPLSSGGDVWQAVDMPHSYYESTMSHGYTSVSGLSIGNPQMNEEQGSRLIDLDSDLHEEETSKELLHRQSDDGSFSSYPNQERNYLLQSLLKGQGMLAYPQEQRGAGLDFQAQNNVLMQDDQFPGHFKEPLQPSLRLEQEQRQQNEVYMTEHVSQTMYSDGSTNSIPRQDHLSAINMRDWAVNGVRMSAPSHSPLNCGELLGQHWFPTDQQVHSGWTGSDVAGLPNQSIGSGGDQSLFSVLSQCNQLHSVLPYNAVRPAQQFVTVRRDIWSGRWRYSKDQFCCTSNFSST</sequence>
<dbReference type="CDD" id="cd21865">
    <property type="entry name" value="DEUBAD_NFRKB"/>
    <property type="match status" value="1"/>
</dbReference>
<dbReference type="AlphaFoldDB" id="A0AAD7PZ27"/>
<comment type="caution">
    <text evidence="5">The sequence shown here is derived from an EMBL/GenBank/DDBJ whole genome shotgun (WGS) entry which is preliminary data.</text>
</comment>
<evidence type="ECO:0000259" key="4">
    <source>
        <dbReference type="PROSITE" id="PS51916"/>
    </source>
</evidence>
<feature type="region of interest" description="Disordered" evidence="3">
    <location>
        <begin position="452"/>
        <end position="487"/>
    </location>
</feature>
<feature type="compositionally biased region" description="Basic and acidic residues" evidence="3">
    <location>
        <begin position="538"/>
        <end position="552"/>
    </location>
</feature>
<keyword evidence="6" id="KW-1185">Reference proteome</keyword>
<feature type="compositionally biased region" description="Basic residues" evidence="3">
    <location>
        <begin position="1"/>
        <end position="10"/>
    </location>
</feature>
<feature type="compositionally biased region" description="Low complexity" evidence="3">
    <location>
        <begin position="421"/>
        <end position="436"/>
    </location>
</feature>
<proteinExistence type="predicted"/>
<keyword evidence="2" id="KW-0539">Nucleus</keyword>
<evidence type="ECO:0000313" key="5">
    <source>
        <dbReference type="EMBL" id="KAJ7971788.1"/>
    </source>
</evidence>
<evidence type="ECO:0000256" key="1">
    <source>
        <dbReference type="ARBA" id="ARBA00004123"/>
    </source>
</evidence>
<evidence type="ECO:0000256" key="3">
    <source>
        <dbReference type="SAM" id="MobiDB-lite"/>
    </source>
</evidence>
<dbReference type="PROSITE" id="PS51916">
    <property type="entry name" value="DEUBAD"/>
    <property type="match status" value="1"/>
</dbReference>
<dbReference type="Proteomes" id="UP001163823">
    <property type="component" value="Chromosome 4"/>
</dbReference>
<dbReference type="PANTHER" id="PTHR13052">
    <property type="entry name" value="NFRKB-RELATED"/>
    <property type="match status" value="1"/>
</dbReference>
<feature type="domain" description="DEUBAD" evidence="4">
    <location>
        <begin position="86"/>
        <end position="197"/>
    </location>
</feature>
<dbReference type="GO" id="GO:0031011">
    <property type="term" value="C:Ino80 complex"/>
    <property type="evidence" value="ECO:0007669"/>
    <property type="project" value="InterPro"/>
</dbReference>
<dbReference type="KEGG" id="qsa:O6P43_009764"/>
<dbReference type="InterPro" id="IPR024867">
    <property type="entry name" value="NFRKB"/>
</dbReference>
<gene>
    <name evidence="5" type="ORF">O6P43_009764</name>
</gene>